<accession>A0ABD5ZQ96</accession>
<dbReference type="GeneID" id="79267160"/>
<feature type="domain" description="NAD-dependent epimerase/dehydratase" evidence="2">
    <location>
        <begin position="5"/>
        <end position="228"/>
    </location>
</feature>
<dbReference type="InterPro" id="IPR001509">
    <property type="entry name" value="Epimerase_deHydtase"/>
</dbReference>
<evidence type="ECO:0000259" key="2">
    <source>
        <dbReference type="Pfam" id="PF01370"/>
    </source>
</evidence>
<comment type="caution">
    <text evidence="3">The sequence shown here is derived from an EMBL/GenBank/DDBJ whole genome shotgun (WGS) entry which is preliminary data.</text>
</comment>
<dbReference type="InterPro" id="IPR050177">
    <property type="entry name" value="Lipid_A_modif_metabolic_enz"/>
</dbReference>
<evidence type="ECO:0000313" key="4">
    <source>
        <dbReference type="Proteomes" id="UP001596398"/>
    </source>
</evidence>
<proteinExistence type="predicted"/>
<dbReference type="PANTHER" id="PTHR43245:SF51">
    <property type="entry name" value="SHORT CHAIN DEHYDROGENASE_REDUCTASE FAMILY 42E, MEMBER 2"/>
    <property type="match status" value="1"/>
</dbReference>
<dbReference type="Gene3D" id="3.40.50.720">
    <property type="entry name" value="NAD(P)-binding Rossmann-like Domain"/>
    <property type="match status" value="1"/>
</dbReference>
<dbReference type="RefSeq" id="WP_276233599.1">
    <property type="nucleotide sequence ID" value="NZ_CP119802.1"/>
</dbReference>
<gene>
    <name evidence="3" type="ORF">ACFQJ4_09090</name>
</gene>
<dbReference type="Pfam" id="PF01370">
    <property type="entry name" value="Epimerase"/>
    <property type="match status" value="1"/>
</dbReference>
<feature type="region of interest" description="Disordered" evidence="1">
    <location>
        <begin position="305"/>
        <end position="332"/>
    </location>
</feature>
<protein>
    <submittedName>
        <fullName evidence="3">NAD-dependent epimerase/dehydratase family protein</fullName>
    </submittedName>
</protein>
<dbReference type="EMBL" id="JBHTAP010000001">
    <property type="protein sequence ID" value="MFC7235466.1"/>
    <property type="molecule type" value="Genomic_DNA"/>
</dbReference>
<organism evidence="3 4">
    <name type="scientific">Halosegnis marinus</name>
    <dbReference type="NCBI Taxonomy" id="3034023"/>
    <lineage>
        <taxon>Archaea</taxon>
        <taxon>Methanobacteriati</taxon>
        <taxon>Methanobacteriota</taxon>
        <taxon>Stenosarchaea group</taxon>
        <taxon>Halobacteria</taxon>
        <taxon>Halobacteriales</taxon>
        <taxon>Natronomonadaceae</taxon>
        <taxon>Halosegnis</taxon>
    </lineage>
</organism>
<feature type="compositionally biased region" description="Basic and acidic residues" evidence="1">
    <location>
        <begin position="305"/>
        <end position="314"/>
    </location>
</feature>
<dbReference type="Proteomes" id="UP001596398">
    <property type="component" value="Unassembled WGS sequence"/>
</dbReference>
<reference evidence="3 4" key="1">
    <citation type="journal article" date="2019" name="Int. J. Syst. Evol. Microbiol.">
        <title>The Global Catalogue of Microorganisms (GCM) 10K type strain sequencing project: providing services to taxonomists for standard genome sequencing and annotation.</title>
        <authorList>
            <consortium name="The Broad Institute Genomics Platform"/>
            <consortium name="The Broad Institute Genome Sequencing Center for Infectious Disease"/>
            <person name="Wu L."/>
            <person name="Ma J."/>
        </authorList>
    </citation>
    <scope>NUCLEOTIDE SEQUENCE [LARGE SCALE GENOMIC DNA]</scope>
    <source>
        <strain evidence="3 4">DT85</strain>
    </source>
</reference>
<sequence>MTDALCIGGTRFIGRHTVEELLAHDYSVATFSRGESGDPFADTENVTAVRGDRNERADLEAARDAHDPDYVFDFVGMVPEHVETATEVFADCEAYVYVSSGSSYAEQDVPMREGETPLHEYDRSEDDADPMESVPELYGPRKAACDRAVFAAADAGVNATAVRPMLVYGPHDYTERLDYWIARVLADDRVLVPGDGGSLFHRAYVGDVASALRLVAERGEAGAAYNVADRNTQSLRASLDRIAAAADTEVEVVTASARELAAHDLDASAFPLYSPAPLLAATDDLAALGWDSTDPVEAYAATVADHRASDRDGSEVGPDPEATAAALDALGE</sequence>
<keyword evidence="4" id="KW-1185">Reference proteome</keyword>
<dbReference type="InterPro" id="IPR036291">
    <property type="entry name" value="NAD(P)-bd_dom_sf"/>
</dbReference>
<evidence type="ECO:0000256" key="1">
    <source>
        <dbReference type="SAM" id="MobiDB-lite"/>
    </source>
</evidence>
<name>A0ABD5ZQ96_9EURY</name>
<evidence type="ECO:0000313" key="3">
    <source>
        <dbReference type="EMBL" id="MFC7235466.1"/>
    </source>
</evidence>
<dbReference type="AlphaFoldDB" id="A0ABD5ZQ96"/>
<dbReference type="SUPFAM" id="SSF51735">
    <property type="entry name" value="NAD(P)-binding Rossmann-fold domains"/>
    <property type="match status" value="1"/>
</dbReference>
<dbReference type="PANTHER" id="PTHR43245">
    <property type="entry name" value="BIFUNCTIONAL POLYMYXIN RESISTANCE PROTEIN ARNA"/>
    <property type="match status" value="1"/>
</dbReference>